<dbReference type="InterPro" id="IPR002554">
    <property type="entry name" value="PP2A_B56"/>
</dbReference>
<dbReference type="Pfam" id="PF01603">
    <property type="entry name" value="B56"/>
    <property type="match status" value="1"/>
</dbReference>
<dbReference type="PANTHER" id="PTHR10257:SF3">
    <property type="entry name" value="SERINE_THREONINE-PROTEIN PHOSPHATASE 2A 56 KDA REGULATORY SUBUNIT GAMMA ISOFORM"/>
    <property type="match status" value="1"/>
</dbReference>
<feature type="region of interest" description="Disordered" evidence="1">
    <location>
        <begin position="208"/>
        <end position="289"/>
    </location>
</feature>
<organism evidence="2 3">
    <name type="scientific">Phytophthora pseudosyringae</name>
    <dbReference type="NCBI Taxonomy" id="221518"/>
    <lineage>
        <taxon>Eukaryota</taxon>
        <taxon>Sar</taxon>
        <taxon>Stramenopiles</taxon>
        <taxon>Oomycota</taxon>
        <taxon>Peronosporomycetes</taxon>
        <taxon>Peronosporales</taxon>
        <taxon>Peronosporaceae</taxon>
        <taxon>Phytophthora</taxon>
    </lineage>
</organism>
<gene>
    <name evidence="2" type="ORF">PHYPSEUDO_003430</name>
</gene>
<dbReference type="Proteomes" id="UP000694044">
    <property type="component" value="Unassembled WGS sequence"/>
</dbReference>
<dbReference type="GO" id="GO:0000159">
    <property type="term" value="C:protein phosphatase type 2A complex"/>
    <property type="evidence" value="ECO:0007669"/>
    <property type="project" value="InterPro"/>
</dbReference>
<dbReference type="EMBL" id="JAGDFM010000017">
    <property type="protein sequence ID" value="KAG7391810.1"/>
    <property type="molecule type" value="Genomic_DNA"/>
</dbReference>
<evidence type="ECO:0000313" key="2">
    <source>
        <dbReference type="EMBL" id="KAG7391810.1"/>
    </source>
</evidence>
<dbReference type="AlphaFoldDB" id="A0A8T1WI95"/>
<accession>A0A8T1WI95</accession>
<feature type="compositionally biased region" description="Basic residues" evidence="1">
    <location>
        <begin position="366"/>
        <end position="375"/>
    </location>
</feature>
<evidence type="ECO:0000313" key="3">
    <source>
        <dbReference type="Proteomes" id="UP000694044"/>
    </source>
</evidence>
<dbReference type="PANTHER" id="PTHR10257">
    <property type="entry name" value="SERINE/THREONINE PROTEIN PHOSPHATASE 2A PP2A REGULATORY SUBUNIT B"/>
    <property type="match status" value="1"/>
</dbReference>
<name>A0A8T1WI95_9STRA</name>
<protein>
    <submittedName>
        <fullName evidence="2">Uncharacterized protein</fullName>
    </submittedName>
</protein>
<proteinExistence type="predicted"/>
<dbReference type="OrthoDB" id="71488at2759"/>
<evidence type="ECO:0000256" key="1">
    <source>
        <dbReference type="SAM" id="MobiDB-lite"/>
    </source>
</evidence>
<dbReference type="GO" id="GO:0019888">
    <property type="term" value="F:protein phosphatase regulator activity"/>
    <property type="evidence" value="ECO:0007669"/>
    <property type="project" value="InterPro"/>
</dbReference>
<sequence>MAPAIRCSSTGRKSPDRCADGSRSCAALGVLQCVIIRTDADTLWGIGPGGYMQLRAAIAAPYLGIRGAESYPRRRETAARVEVELEDPTKTVLLGRRPCHSCPPQIKAPPSASREGVPSLALGQENVLWPGQRRGTAFQAPWRRRWKDRAAAVGNKTNRLSCGDRVARTKRTYPPLLAALPAAMSPAADTSPAPPSRVLDESDWKLQRKLKHHQRDAGRRSAEGRAEPRFKQHAHHQHRASVMRLEKDAWLPSATKSARRSIPEQLRAARNPQASQLSRSGPSATSWPPAMAATEELDEAMDSLSLASSAPSSAYAGRQDEHRREARPMTLFESARIFNESGQLLSHDNFDELGSSPETAVEGTPKRKFKRRVGRRKHEGKRANVVDALDADEVVLELMCLLFPDVEVTQELNLLLLGGAQHEDVFHFDEDDIVDIPAATKPKGGVLDIDLLKLQAALTTMLFRSDASVQEMPARGTPVETLQELYFTPQWSAHEMLSVVKLDVLAQYDRFAVMNAIFRTIPDMRPCILTAAASASLAIFQHQGLEEINPRDSGKDLVTVKGTIAFLNAAMDVLERDARYNAEVFGNSDDEIREAIGELCSQIMRAIRLLVRSSPGGSGNADSNRNQLEKYAECSDSAEATTYRAMGELVNRMAAFSPMHGEEFLRWMLFKWPQRNVQLQLFFVRFTAGLLSQFMQIGLMFPADVVRRAFTRVQACIQSTHFLVAQEACSMCGNFQLMSVYLSCDQALREKIASALHENATSHWNKRIREISDECFDMLLDLA</sequence>
<comment type="caution">
    <text evidence="2">The sequence shown here is derived from an EMBL/GenBank/DDBJ whole genome shotgun (WGS) entry which is preliminary data.</text>
</comment>
<keyword evidence="3" id="KW-1185">Reference proteome</keyword>
<reference evidence="2" key="1">
    <citation type="submission" date="2021-02" db="EMBL/GenBank/DDBJ databases">
        <authorList>
            <person name="Palmer J.M."/>
        </authorList>
    </citation>
    <scope>NUCLEOTIDE SEQUENCE</scope>
    <source>
        <strain evidence="2">SCRP734</strain>
    </source>
</reference>
<feature type="compositionally biased region" description="Polar residues" evidence="1">
    <location>
        <begin position="272"/>
        <end position="286"/>
    </location>
</feature>
<feature type="compositionally biased region" description="Basic residues" evidence="1">
    <location>
        <begin position="231"/>
        <end position="241"/>
    </location>
</feature>
<feature type="compositionally biased region" description="Basic and acidic residues" evidence="1">
    <location>
        <begin position="215"/>
        <end position="230"/>
    </location>
</feature>
<dbReference type="GO" id="GO:0007165">
    <property type="term" value="P:signal transduction"/>
    <property type="evidence" value="ECO:0007669"/>
    <property type="project" value="InterPro"/>
</dbReference>
<feature type="region of interest" description="Disordered" evidence="1">
    <location>
        <begin position="355"/>
        <end position="375"/>
    </location>
</feature>